<dbReference type="GO" id="GO:0005737">
    <property type="term" value="C:cytoplasm"/>
    <property type="evidence" value="ECO:0007669"/>
    <property type="project" value="TreeGrafter"/>
</dbReference>
<feature type="compositionally biased region" description="Basic and acidic residues" evidence="9">
    <location>
        <begin position="32"/>
        <end position="55"/>
    </location>
</feature>
<dbReference type="EC" id="2.5.1.46" evidence="5"/>
<comment type="cofactor">
    <cofactor evidence="2">
        <name>NAD(+)</name>
        <dbReference type="ChEBI" id="CHEBI:57540"/>
    </cofactor>
</comment>
<evidence type="ECO:0000256" key="4">
    <source>
        <dbReference type="ARBA" id="ARBA00009892"/>
    </source>
</evidence>
<dbReference type="CTD" id="1725"/>
<dbReference type="PANTHER" id="PTHR11703:SF0">
    <property type="entry name" value="DEOXYHYPUSINE SYNTHASE"/>
    <property type="match status" value="1"/>
</dbReference>
<keyword evidence="7" id="KW-0520">NAD</keyword>
<comment type="catalytic activity">
    <reaction evidence="1">
        <text>[eIF5A protein]-L-lysine + spermidine = [eIF5A protein]-deoxyhypusine + propane-1,3-diamine</text>
        <dbReference type="Rhea" id="RHEA:33299"/>
        <dbReference type="Rhea" id="RHEA-COMP:10143"/>
        <dbReference type="Rhea" id="RHEA-COMP:10144"/>
        <dbReference type="ChEBI" id="CHEBI:29969"/>
        <dbReference type="ChEBI" id="CHEBI:57484"/>
        <dbReference type="ChEBI" id="CHEBI:57834"/>
        <dbReference type="ChEBI" id="CHEBI:82657"/>
        <dbReference type="EC" id="2.5.1.46"/>
    </reaction>
</comment>
<proteinExistence type="inferred from homology"/>
<comment type="pathway">
    <text evidence="3">Protein modification; eIF5A hypusination.</text>
</comment>
<feature type="compositionally biased region" description="Low complexity" evidence="9">
    <location>
        <begin position="1"/>
        <end position="11"/>
    </location>
</feature>
<evidence type="ECO:0000256" key="2">
    <source>
        <dbReference type="ARBA" id="ARBA00001911"/>
    </source>
</evidence>
<dbReference type="InterPro" id="IPR029035">
    <property type="entry name" value="DHS-like_NAD/FAD-binding_dom"/>
</dbReference>
<dbReference type="GeneID" id="105367451"/>
<dbReference type="Proteomes" id="UP000695007">
    <property type="component" value="Unplaced"/>
</dbReference>
<evidence type="ECO:0000313" key="10">
    <source>
        <dbReference type="Proteomes" id="UP000695007"/>
    </source>
</evidence>
<keyword evidence="8" id="KW-0386">Hypusine biosynthesis</keyword>
<protein>
    <recommendedName>
        <fullName evidence="5">deoxyhypusine synthase</fullName>
        <ecNumber evidence="5">2.5.1.46</ecNumber>
    </recommendedName>
</protein>
<evidence type="ECO:0000256" key="9">
    <source>
        <dbReference type="SAM" id="MobiDB-lite"/>
    </source>
</evidence>
<dbReference type="FunFam" id="3.40.910.10:FF:000001">
    <property type="entry name" value="Probable deoxyhypusine synthase"/>
    <property type="match status" value="1"/>
</dbReference>
<accession>A0AAJ7E1J7</accession>
<dbReference type="Pfam" id="PF01916">
    <property type="entry name" value="DS"/>
    <property type="match status" value="1"/>
</dbReference>
<dbReference type="KEGG" id="csol:105367451"/>
<keyword evidence="10" id="KW-1185">Reference proteome</keyword>
<evidence type="ECO:0000256" key="8">
    <source>
        <dbReference type="ARBA" id="ARBA00023256"/>
    </source>
</evidence>
<dbReference type="InterPro" id="IPR002773">
    <property type="entry name" value="Deoxyhypusine_synthase"/>
</dbReference>
<keyword evidence="6" id="KW-0808">Transferase</keyword>
<organism evidence="10 11">
    <name type="scientific">Ceratosolen solmsi marchali</name>
    <dbReference type="NCBI Taxonomy" id="326594"/>
    <lineage>
        <taxon>Eukaryota</taxon>
        <taxon>Metazoa</taxon>
        <taxon>Ecdysozoa</taxon>
        <taxon>Arthropoda</taxon>
        <taxon>Hexapoda</taxon>
        <taxon>Insecta</taxon>
        <taxon>Pterygota</taxon>
        <taxon>Neoptera</taxon>
        <taxon>Endopterygota</taxon>
        <taxon>Hymenoptera</taxon>
        <taxon>Apocrita</taxon>
        <taxon>Proctotrupomorpha</taxon>
        <taxon>Chalcidoidea</taxon>
        <taxon>Agaonidae</taxon>
        <taxon>Agaoninae</taxon>
        <taxon>Ceratosolen</taxon>
    </lineage>
</organism>
<dbReference type="Gene3D" id="3.40.910.10">
    <property type="entry name" value="Deoxyhypusine synthase"/>
    <property type="match status" value="1"/>
</dbReference>
<name>A0AAJ7E1J7_9HYME</name>
<dbReference type="RefSeq" id="XP_011504462.1">
    <property type="nucleotide sequence ID" value="XM_011506160.1"/>
</dbReference>
<dbReference type="AlphaFoldDB" id="A0AAJ7E1J7"/>
<evidence type="ECO:0000256" key="6">
    <source>
        <dbReference type="ARBA" id="ARBA00022679"/>
    </source>
</evidence>
<reference evidence="11" key="1">
    <citation type="submission" date="2025-08" db="UniProtKB">
        <authorList>
            <consortium name="RefSeq"/>
        </authorList>
    </citation>
    <scope>IDENTIFICATION</scope>
</reference>
<dbReference type="PANTHER" id="PTHR11703">
    <property type="entry name" value="DEOXYHYPUSINE SYNTHASE"/>
    <property type="match status" value="1"/>
</dbReference>
<evidence type="ECO:0000256" key="5">
    <source>
        <dbReference type="ARBA" id="ARBA00012683"/>
    </source>
</evidence>
<feature type="compositionally biased region" description="Basic residues" evidence="9">
    <location>
        <begin position="56"/>
        <end position="68"/>
    </location>
</feature>
<dbReference type="GO" id="GO:0034038">
    <property type="term" value="F:deoxyhypusine synthase activity"/>
    <property type="evidence" value="ECO:0007669"/>
    <property type="project" value="UniProtKB-EC"/>
</dbReference>
<evidence type="ECO:0000256" key="3">
    <source>
        <dbReference type="ARBA" id="ARBA00005041"/>
    </source>
</evidence>
<evidence type="ECO:0000313" key="11">
    <source>
        <dbReference type="RefSeq" id="XP_011504462.1"/>
    </source>
</evidence>
<evidence type="ECO:0000256" key="1">
    <source>
        <dbReference type="ARBA" id="ARBA00000952"/>
    </source>
</evidence>
<sequence>MELEKSANNNCKSKKKGTGTESSKEDDCDSAESSKIDRKVLEDSEKSDKEQEITKKSAKRKKKSKKGNKGQESAKKSDTDAESAQANCRLNKVPVEQKECVRDEEKEKNFLLNSRSEDKVPESLINNVLKHSAPLPSTTPVVKGYEFNDGINYSALFKSYKYSGFQATNFGLAVEEILRMLVARRIPLEEDQEDTLEEDEFIKRRHSCTIFLGYTSNMASCGVRETIRFLAEHRMVDCIVTTAGGVEEDFIKCLAPTYVGDFHLDGKTLRDKGINRIGNLLVPNDNYCRFEDWVMPILDKMLEEQKKGILWTPSKVIARLGEEINNRDSIYYWAAKNKIPVFSPALTDGSLGDMMYFHSFKNPGLVIDILSDLKRINTIAMKAIRSGVIIIGGGVVKHHICNANLMRNGADFGVFLNTASEYDGSDSGAQPDEAISWGKIKKESKAVKIFAEASLVFPLLVAETFVAWMVDNMSESTNVSEDVESIEAQQPFS</sequence>
<gene>
    <name evidence="11" type="primary">LOC105367451</name>
</gene>
<dbReference type="InterPro" id="IPR036982">
    <property type="entry name" value="Deoxyhypusine_synthase_sf"/>
</dbReference>
<comment type="similarity">
    <text evidence="4">Belongs to the deoxyhypusine synthase family.</text>
</comment>
<dbReference type="NCBIfam" id="TIGR00321">
    <property type="entry name" value="dhys"/>
    <property type="match status" value="1"/>
</dbReference>
<dbReference type="SUPFAM" id="SSF52467">
    <property type="entry name" value="DHS-like NAD/FAD-binding domain"/>
    <property type="match status" value="1"/>
</dbReference>
<evidence type="ECO:0000256" key="7">
    <source>
        <dbReference type="ARBA" id="ARBA00023027"/>
    </source>
</evidence>
<feature type="region of interest" description="Disordered" evidence="9">
    <location>
        <begin position="1"/>
        <end position="85"/>
    </location>
</feature>